<keyword evidence="2" id="KW-1185">Reference proteome</keyword>
<dbReference type="Proteomes" id="UP000733744">
    <property type="component" value="Unassembled WGS sequence"/>
</dbReference>
<protein>
    <submittedName>
        <fullName evidence="1">DUF883 domain-containing protein</fullName>
    </submittedName>
</protein>
<evidence type="ECO:0000313" key="1">
    <source>
        <dbReference type="EMBL" id="TRW91263.1"/>
    </source>
</evidence>
<organism evidence="1 2">
    <name type="scientific">Candidatus Methylobacter oryzae</name>
    <dbReference type="NCBI Taxonomy" id="2497749"/>
    <lineage>
        <taxon>Bacteria</taxon>
        <taxon>Pseudomonadati</taxon>
        <taxon>Pseudomonadota</taxon>
        <taxon>Gammaproteobacteria</taxon>
        <taxon>Methylococcales</taxon>
        <taxon>Methylococcaceae</taxon>
        <taxon>Methylobacter</taxon>
    </lineage>
</organism>
<reference evidence="1 2" key="1">
    <citation type="journal article" date="2019" name="Antonie Van Leeuwenhoek">
        <title>Description of 'Ca. Methylobacter oryzae' KRF1, a novel species from the environmentally important Methylobacter clade 2.</title>
        <authorList>
            <person name="Khatri K."/>
            <person name="Mohite J.A."/>
            <person name="Pandit P.S."/>
            <person name="Bahulikar R."/>
            <person name="Rahalkar M.C."/>
        </authorList>
    </citation>
    <scope>NUCLEOTIDE SEQUENCE [LARGE SCALE GENOMIC DNA]</scope>
    <source>
        <strain evidence="1 2">KRF1</strain>
    </source>
</reference>
<proteinExistence type="predicted"/>
<accession>A0ABY3C6N2</accession>
<dbReference type="EMBL" id="RYFG02000114">
    <property type="protein sequence ID" value="TRW91263.1"/>
    <property type="molecule type" value="Genomic_DNA"/>
</dbReference>
<sequence>MTNVGYQTAEVIGEKGEQLKTAEEQLVEDYREYIRDKPIRAVGIAVAAGFLLSRLMNGCRAAHHH</sequence>
<evidence type="ECO:0000313" key="2">
    <source>
        <dbReference type="Proteomes" id="UP000733744"/>
    </source>
</evidence>
<gene>
    <name evidence="1" type="ORF">EKO24_017740</name>
</gene>
<comment type="caution">
    <text evidence="1">The sequence shown here is derived from an EMBL/GenBank/DDBJ whole genome shotgun (WGS) entry which is preliminary data.</text>
</comment>
<name>A0ABY3C6N2_9GAMM</name>